<keyword evidence="3" id="KW-1185">Reference proteome</keyword>
<dbReference type="Gramene" id="mRNA:HanXRQr2_Chr04g0143581">
    <property type="protein sequence ID" value="CDS:HanXRQr2_Chr04g0143581.1"/>
    <property type="gene ID" value="HanXRQr2_Chr04g0143581"/>
</dbReference>
<sequence length="82" mass="9445">MSCTHSFGCFSKKIWICDSASQTCQTLHISPSSPKHHIIFSSSGPFYSLCQHAKETSIVADEHDEESKRHRFLLRLDHYYTI</sequence>
<name>A0A251UW28_HELAN</name>
<dbReference type="EMBL" id="CM007893">
    <property type="protein sequence ID" value="OTG27304.1"/>
    <property type="molecule type" value="Genomic_DNA"/>
</dbReference>
<protein>
    <submittedName>
        <fullName evidence="2">Uncharacterized protein</fullName>
    </submittedName>
</protein>
<accession>A0A251UW28</accession>
<dbReference type="InParanoid" id="A0A251UW28"/>
<proteinExistence type="predicted"/>
<dbReference type="EMBL" id="MNCJ02000319">
    <property type="protein sequence ID" value="KAF5808279.1"/>
    <property type="molecule type" value="Genomic_DNA"/>
</dbReference>
<organism evidence="2 3">
    <name type="scientific">Helianthus annuus</name>
    <name type="common">Common sunflower</name>
    <dbReference type="NCBI Taxonomy" id="4232"/>
    <lineage>
        <taxon>Eukaryota</taxon>
        <taxon>Viridiplantae</taxon>
        <taxon>Streptophyta</taxon>
        <taxon>Embryophyta</taxon>
        <taxon>Tracheophyta</taxon>
        <taxon>Spermatophyta</taxon>
        <taxon>Magnoliopsida</taxon>
        <taxon>eudicotyledons</taxon>
        <taxon>Gunneridae</taxon>
        <taxon>Pentapetalae</taxon>
        <taxon>asterids</taxon>
        <taxon>campanulids</taxon>
        <taxon>Asterales</taxon>
        <taxon>Asteraceae</taxon>
        <taxon>Asteroideae</taxon>
        <taxon>Heliantheae alliance</taxon>
        <taxon>Heliantheae</taxon>
        <taxon>Helianthus</taxon>
    </lineage>
</organism>
<dbReference type="Proteomes" id="UP000215914">
    <property type="component" value="Chromosome 4"/>
</dbReference>
<evidence type="ECO:0000313" key="1">
    <source>
        <dbReference type="EMBL" id="KAF5808279.1"/>
    </source>
</evidence>
<gene>
    <name evidence="2" type="ORF">HannXRQ_Chr04g0098601</name>
    <name evidence="1" type="ORF">HanXRQr2_Chr04g0143581</name>
</gene>
<reference evidence="1 3" key="1">
    <citation type="journal article" date="2017" name="Nature">
        <title>The sunflower genome provides insights into oil metabolism, flowering and Asterid evolution.</title>
        <authorList>
            <person name="Badouin H."/>
            <person name="Gouzy J."/>
            <person name="Grassa C.J."/>
            <person name="Murat F."/>
            <person name="Staton S.E."/>
            <person name="Cottret L."/>
            <person name="Lelandais-Briere C."/>
            <person name="Owens G.L."/>
            <person name="Carrere S."/>
            <person name="Mayjonade B."/>
            <person name="Legrand L."/>
            <person name="Gill N."/>
            <person name="Kane N.C."/>
            <person name="Bowers J.E."/>
            <person name="Hubner S."/>
            <person name="Bellec A."/>
            <person name="Berard A."/>
            <person name="Berges H."/>
            <person name="Blanchet N."/>
            <person name="Boniface M.C."/>
            <person name="Brunel D."/>
            <person name="Catrice O."/>
            <person name="Chaidir N."/>
            <person name="Claudel C."/>
            <person name="Donnadieu C."/>
            <person name="Faraut T."/>
            <person name="Fievet G."/>
            <person name="Helmstetter N."/>
            <person name="King M."/>
            <person name="Knapp S.J."/>
            <person name="Lai Z."/>
            <person name="Le Paslier M.C."/>
            <person name="Lippi Y."/>
            <person name="Lorenzon L."/>
            <person name="Mandel J.R."/>
            <person name="Marage G."/>
            <person name="Marchand G."/>
            <person name="Marquand E."/>
            <person name="Bret-Mestries E."/>
            <person name="Morien E."/>
            <person name="Nambeesan S."/>
            <person name="Nguyen T."/>
            <person name="Pegot-Espagnet P."/>
            <person name="Pouilly N."/>
            <person name="Raftis F."/>
            <person name="Sallet E."/>
            <person name="Schiex T."/>
            <person name="Thomas J."/>
            <person name="Vandecasteele C."/>
            <person name="Vares D."/>
            <person name="Vear F."/>
            <person name="Vautrin S."/>
            <person name="Crespi M."/>
            <person name="Mangin B."/>
            <person name="Burke J.M."/>
            <person name="Salse J."/>
            <person name="Munos S."/>
            <person name="Vincourt P."/>
            <person name="Rieseberg L.H."/>
            <person name="Langlade N.B."/>
        </authorList>
    </citation>
    <scope>NUCLEOTIDE SEQUENCE [LARGE SCALE GENOMIC DNA]</scope>
    <source>
        <strain evidence="3">cv. SF193</strain>
        <tissue evidence="1">Leaves</tissue>
    </source>
</reference>
<reference evidence="1" key="3">
    <citation type="submission" date="2020-06" db="EMBL/GenBank/DDBJ databases">
        <title>Helianthus annuus Genome sequencing and assembly Release 2.</title>
        <authorList>
            <person name="Gouzy J."/>
            <person name="Langlade N."/>
            <person name="Munos S."/>
        </authorList>
    </citation>
    <scope>NUCLEOTIDE SEQUENCE</scope>
    <source>
        <tissue evidence="1">Leaves</tissue>
    </source>
</reference>
<dbReference type="AlphaFoldDB" id="A0A251UW28"/>
<reference evidence="2" key="2">
    <citation type="submission" date="2017-02" db="EMBL/GenBank/DDBJ databases">
        <title>Sunflower complete genome.</title>
        <authorList>
            <person name="Langlade N."/>
            <person name="Munos S."/>
        </authorList>
    </citation>
    <scope>NUCLEOTIDE SEQUENCE [LARGE SCALE GENOMIC DNA]</scope>
    <source>
        <tissue evidence="2">Leaves</tissue>
    </source>
</reference>
<evidence type="ECO:0000313" key="3">
    <source>
        <dbReference type="Proteomes" id="UP000215914"/>
    </source>
</evidence>
<evidence type="ECO:0000313" key="2">
    <source>
        <dbReference type="EMBL" id="OTG27304.1"/>
    </source>
</evidence>